<evidence type="ECO:0000256" key="1">
    <source>
        <dbReference type="SAM" id="Phobius"/>
    </source>
</evidence>
<accession>A0A812CEX4</accession>
<feature type="transmembrane region" description="Helical" evidence="1">
    <location>
        <begin position="126"/>
        <end position="145"/>
    </location>
</feature>
<dbReference type="EMBL" id="CAHIKZ030001407">
    <property type="protein sequence ID" value="CAE1263134.1"/>
    <property type="molecule type" value="Genomic_DNA"/>
</dbReference>
<evidence type="ECO:0000313" key="3">
    <source>
        <dbReference type="Proteomes" id="UP000597762"/>
    </source>
</evidence>
<dbReference type="PROSITE" id="PS51257">
    <property type="entry name" value="PROKAR_LIPOPROTEIN"/>
    <property type="match status" value="1"/>
</dbReference>
<evidence type="ECO:0000313" key="2">
    <source>
        <dbReference type="EMBL" id="CAE1263134.1"/>
    </source>
</evidence>
<gene>
    <name evidence="2" type="ORF">SPHA_33577</name>
</gene>
<feature type="transmembrane region" description="Helical" evidence="1">
    <location>
        <begin position="189"/>
        <end position="210"/>
    </location>
</feature>
<comment type="caution">
    <text evidence="2">The sequence shown here is derived from an EMBL/GenBank/DDBJ whole genome shotgun (WGS) entry which is preliminary data.</text>
</comment>
<feature type="transmembrane region" description="Helical" evidence="1">
    <location>
        <begin position="157"/>
        <end position="177"/>
    </location>
</feature>
<proteinExistence type="predicted"/>
<feature type="transmembrane region" description="Helical" evidence="1">
    <location>
        <begin position="36"/>
        <end position="56"/>
    </location>
</feature>
<keyword evidence="1" id="KW-0472">Membrane</keyword>
<feature type="transmembrane region" description="Helical" evidence="1">
    <location>
        <begin position="68"/>
        <end position="87"/>
    </location>
</feature>
<feature type="transmembrane region" description="Helical" evidence="1">
    <location>
        <begin position="99"/>
        <end position="120"/>
    </location>
</feature>
<dbReference type="Proteomes" id="UP000597762">
    <property type="component" value="Unassembled WGS sequence"/>
</dbReference>
<protein>
    <submittedName>
        <fullName evidence="2">Uncharacterized protein</fullName>
    </submittedName>
</protein>
<reference evidence="2" key="1">
    <citation type="submission" date="2021-01" db="EMBL/GenBank/DDBJ databases">
        <authorList>
            <person name="Li R."/>
            <person name="Bekaert M."/>
        </authorList>
    </citation>
    <scope>NUCLEOTIDE SEQUENCE</scope>
    <source>
        <strain evidence="2">Farmed</strain>
    </source>
</reference>
<dbReference type="AlphaFoldDB" id="A0A812CEX4"/>
<sequence length="258" mass="29803">MYSKQATLSFFISNSPLCLFNRLLSLSSYQTALSCLFNRLSLFFFISNSPLCLFNRLNSFLHIKQPPLPSYISFFISNASLLFNRLLSLSSYQTALSAYLTGYSLSSYSSSLFLSIIFHFLSLLCFSLSLSEICVCICLVLSISIHSGFLPFICTRIFFYFCIYFFHFFFHSFFFFFSPPLNHFTNIPSFNPCFFSLACSFPSLFLFSLFSNFFLFPHSFSTSSFLSSHLFFLYFLPPLLISLLNLFFSVFVHSPLFS</sequence>
<feature type="transmembrane region" description="Helical" evidence="1">
    <location>
        <begin position="231"/>
        <end position="252"/>
    </location>
</feature>
<keyword evidence="1" id="KW-0812">Transmembrane</keyword>
<keyword evidence="3" id="KW-1185">Reference proteome</keyword>
<name>A0A812CEX4_ACAPH</name>
<organism evidence="2 3">
    <name type="scientific">Acanthosepion pharaonis</name>
    <name type="common">Pharaoh cuttlefish</name>
    <name type="synonym">Sepia pharaonis</name>
    <dbReference type="NCBI Taxonomy" id="158019"/>
    <lineage>
        <taxon>Eukaryota</taxon>
        <taxon>Metazoa</taxon>
        <taxon>Spiralia</taxon>
        <taxon>Lophotrochozoa</taxon>
        <taxon>Mollusca</taxon>
        <taxon>Cephalopoda</taxon>
        <taxon>Coleoidea</taxon>
        <taxon>Decapodiformes</taxon>
        <taxon>Sepiida</taxon>
        <taxon>Sepiina</taxon>
        <taxon>Sepiidae</taxon>
        <taxon>Acanthosepion</taxon>
    </lineage>
</organism>
<keyword evidence="1" id="KW-1133">Transmembrane helix</keyword>